<proteinExistence type="predicted"/>
<keyword evidence="1" id="KW-0812">Transmembrane</keyword>
<keyword evidence="3" id="KW-1185">Reference proteome</keyword>
<protein>
    <submittedName>
        <fullName evidence="2">Uncharacterized protein</fullName>
    </submittedName>
</protein>
<name>A0A5C6CI06_9BACT</name>
<feature type="transmembrane region" description="Helical" evidence="1">
    <location>
        <begin position="131"/>
        <end position="154"/>
    </location>
</feature>
<feature type="transmembrane region" description="Helical" evidence="1">
    <location>
        <begin position="102"/>
        <end position="119"/>
    </location>
</feature>
<dbReference type="OrthoDB" id="274393at2"/>
<dbReference type="AlphaFoldDB" id="A0A5C6CI06"/>
<keyword evidence="1" id="KW-0472">Membrane</keyword>
<reference evidence="2 3" key="1">
    <citation type="submission" date="2019-02" db="EMBL/GenBank/DDBJ databases">
        <title>Deep-cultivation of Planctomycetes and their phenomic and genomic characterization uncovers novel biology.</title>
        <authorList>
            <person name="Wiegand S."/>
            <person name="Jogler M."/>
            <person name="Boedeker C."/>
            <person name="Pinto D."/>
            <person name="Vollmers J."/>
            <person name="Rivas-Marin E."/>
            <person name="Kohn T."/>
            <person name="Peeters S.H."/>
            <person name="Heuer A."/>
            <person name="Rast P."/>
            <person name="Oberbeckmann S."/>
            <person name="Bunk B."/>
            <person name="Jeske O."/>
            <person name="Meyerdierks A."/>
            <person name="Storesund J.E."/>
            <person name="Kallscheuer N."/>
            <person name="Luecker S."/>
            <person name="Lage O.M."/>
            <person name="Pohl T."/>
            <person name="Merkel B.J."/>
            <person name="Hornburger P."/>
            <person name="Mueller R.-W."/>
            <person name="Bruemmer F."/>
            <person name="Labrenz M."/>
            <person name="Spormann A.M."/>
            <person name="Op Den Camp H."/>
            <person name="Overmann J."/>
            <person name="Amann R."/>
            <person name="Jetten M.S.M."/>
            <person name="Mascher T."/>
            <person name="Medema M.H."/>
            <person name="Devos D.P."/>
            <person name="Kaster A.-K."/>
            <person name="Ovreas L."/>
            <person name="Rohde M."/>
            <person name="Galperin M.Y."/>
            <person name="Jogler C."/>
        </authorList>
    </citation>
    <scope>NUCLEOTIDE SEQUENCE [LARGE SCALE GENOMIC DNA]</scope>
    <source>
        <strain evidence="2 3">Pla52o</strain>
    </source>
</reference>
<evidence type="ECO:0000256" key="1">
    <source>
        <dbReference type="SAM" id="Phobius"/>
    </source>
</evidence>
<sequence length="171" mass="18359">MTDNPFAPPSDDTDRGSIPAPARIPKTRLELAGQASVCGCLGGALVGTFGFLLAVAAIELLLTPPFKSPPNYGQFFIVVIGVGFYASLFGVCLGVVPYVTWLGYLPLHFLGLWLIWMIDKQFFLEVEWTEAPMVAMFCVFLLPTPVAVCVGGWAGRYARIPGSGTQAATLK</sequence>
<dbReference type="RefSeq" id="WP_146594764.1">
    <property type="nucleotide sequence ID" value="NZ_SJPT01000004.1"/>
</dbReference>
<evidence type="ECO:0000313" key="3">
    <source>
        <dbReference type="Proteomes" id="UP000316304"/>
    </source>
</evidence>
<gene>
    <name evidence="2" type="ORF">Pla52o_24840</name>
</gene>
<dbReference type="Proteomes" id="UP000316304">
    <property type="component" value="Unassembled WGS sequence"/>
</dbReference>
<evidence type="ECO:0000313" key="2">
    <source>
        <dbReference type="EMBL" id="TWU22951.1"/>
    </source>
</evidence>
<organism evidence="2 3">
    <name type="scientific">Novipirellula galeiformis</name>
    <dbReference type="NCBI Taxonomy" id="2528004"/>
    <lineage>
        <taxon>Bacteria</taxon>
        <taxon>Pseudomonadati</taxon>
        <taxon>Planctomycetota</taxon>
        <taxon>Planctomycetia</taxon>
        <taxon>Pirellulales</taxon>
        <taxon>Pirellulaceae</taxon>
        <taxon>Novipirellula</taxon>
    </lineage>
</organism>
<accession>A0A5C6CI06</accession>
<feature type="transmembrane region" description="Helical" evidence="1">
    <location>
        <begin position="41"/>
        <end position="63"/>
    </location>
</feature>
<dbReference type="EMBL" id="SJPT01000004">
    <property type="protein sequence ID" value="TWU22951.1"/>
    <property type="molecule type" value="Genomic_DNA"/>
</dbReference>
<comment type="caution">
    <text evidence="2">The sequence shown here is derived from an EMBL/GenBank/DDBJ whole genome shotgun (WGS) entry which is preliminary data.</text>
</comment>
<keyword evidence="1" id="KW-1133">Transmembrane helix</keyword>
<feature type="transmembrane region" description="Helical" evidence="1">
    <location>
        <begin position="75"/>
        <end position="96"/>
    </location>
</feature>